<evidence type="ECO:0000313" key="2">
    <source>
        <dbReference type="EMBL" id="SNR85114.1"/>
    </source>
</evidence>
<feature type="domain" description="PAS" evidence="1">
    <location>
        <begin position="7"/>
        <end position="54"/>
    </location>
</feature>
<dbReference type="PANTHER" id="PTHR44757">
    <property type="entry name" value="DIGUANYLATE CYCLASE DGCP"/>
    <property type="match status" value="1"/>
</dbReference>
<evidence type="ECO:0000259" key="1">
    <source>
        <dbReference type="PROSITE" id="PS50112"/>
    </source>
</evidence>
<sequence>MADGRSRAVDATTLAYIQVDRDGLIQDWNPAAERLFGWSRAEVLGRPLADTIVPAALRSAHNAGFARRLAIGDRPDMSRRFELPSVHRDGSELTVSMTLDAIGAEGFCAFISDQTEWHQARQELQRSNTLISAILQHTSAVISAKDLDGRYLFVNGEYERVFQVSAADMVGRGEEDVMPAAIAAGSRAHDVEVADTATARTVLERLPFGDDIREYVVTRVPLTDPDGSVYAVCTIAIDDTERRRTEAALAAGEERFRNTVNNAPGMVYQFRLEPDGTSGFSFVSEGCWDIYGVGPETVAATGTVIVNFIAEEDRASYLASVQRSAQTLEPWEWRGTIVRRDGQRRQIYGVSRPHREPGGATVWDGMLVDRTRELLARRDLEDLSHRLAALSFTADSDEPTSELVGLIDPAHHERLAELWATARAGEPADAEFAVTSPGCGQLWVRLRPRTDGLVDGACFQLAGRS</sequence>
<dbReference type="PANTHER" id="PTHR44757:SF2">
    <property type="entry name" value="BIOFILM ARCHITECTURE MAINTENANCE PROTEIN MBAA"/>
    <property type="match status" value="1"/>
</dbReference>
<dbReference type="AlphaFoldDB" id="A0A238ZQY5"/>
<accession>A0A238ZQY5</accession>
<dbReference type="EMBL" id="FZNR01000006">
    <property type="protein sequence ID" value="SNR85114.1"/>
    <property type="molecule type" value="Genomic_DNA"/>
</dbReference>
<dbReference type="SMART" id="SM00091">
    <property type="entry name" value="PAS"/>
    <property type="match status" value="3"/>
</dbReference>
<dbReference type="InterPro" id="IPR000014">
    <property type="entry name" value="PAS"/>
</dbReference>
<evidence type="ECO:0000313" key="3">
    <source>
        <dbReference type="Proteomes" id="UP000198415"/>
    </source>
</evidence>
<dbReference type="Pfam" id="PF08448">
    <property type="entry name" value="PAS_4"/>
    <property type="match status" value="1"/>
</dbReference>
<dbReference type="NCBIfam" id="TIGR00229">
    <property type="entry name" value="sensory_box"/>
    <property type="match status" value="1"/>
</dbReference>
<name>A0A238ZQY5_9ACTN</name>
<dbReference type="CDD" id="cd00130">
    <property type="entry name" value="PAS"/>
    <property type="match status" value="2"/>
</dbReference>
<organism evidence="2 3">
    <name type="scientific">Actinoplanes regularis</name>
    <dbReference type="NCBI Taxonomy" id="52697"/>
    <lineage>
        <taxon>Bacteria</taxon>
        <taxon>Bacillati</taxon>
        <taxon>Actinomycetota</taxon>
        <taxon>Actinomycetes</taxon>
        <taxon>Micromonosporales</taxon>
        <taxon>Micromonosporaceae</taxon>
        <taxon>Actinoplanes</taxon>
    </lineage>
</organism>
<feature type="domain" description="PAS" evidence="1">
    <location>
        <begin position="127"/>
        <end position="172"/>
    </location>
</feature>
<gene>
    <name evidence="2" type="ORF">SAMN06264365_106195</name>
</gene>
<dbReference type="SUPFAM" id="SSF55785">
    <property type="entry name" value="PYP-like sensor domain (PAS domain)"/>
    <property type="match status" value="3"/>
</dbReference>
<dbReference type="InterPro" id="IPR052155">
    <property type="entry name" value="Biofilm_reg_signaling"/>
</dbReference>
<dbReference type="GO" id="GO:0006355">
    <property type="term" value="P:regulation of DNA-templated transcription"/>
    <property type="evidence" value="ECO:0007669"/>
    <property type="project" value="InterPro"/>
</dbReference>
<dbReference type="InterPro" id="IPR013656">
    <property type="entry name" value="PAS_4"/>
</dbReference>
<dbReference type="Proteomes" id="UP000198415">
    <property type="component" value="Unassembled WGS sequence"/>
</dbReference>
<dbReference type="Gene3D" id="3.30.450.20">
    <property type="entry name" value="PAS domain"/>
    <property type="match status" value="3"/>
</dbReference>
<protein>
    <submittedName>
        <fullName evidence="2">PAS domain S-box-containing protein</fullName>
    </submittedName>
</protein>
<dbReference type="InterPro" id="IPR035965">
    <property type="entry name" value="PAS-like_dom_sf"/>
</dbReference>
<proteinExistence type="predicted"/>
<dbReference type="InterPro" id="IPR013767">
    <property type="entry name" value="PAS_fold"/>
</dbReference>
<dbReference type="PROSITE" id="PS50112">
    <property type="entry name" value="PAS"/>
    <property type="match status" value="2"/>
</dbReference>
<reference evidence="2 3" key="1">
    <citation type="submission" date="2017-06" db="EMBL/GenBank/DDBJ databases">
        <authorList>
            <person name="Kim H.J."/>
            <person name="Triplett B.A."/>
        </authorList>
    </citation>
    <scope>NUCLEOTIDE SEQUENCE [LARGE SCALE GENOMIC DNA]</scope>
    <source>
        <strain evidence="2 3">DSM 43151</strain>
    </source>
</reference>
<dbReference type="Pfam" id="PF00989">
    <property type="entry name" value="PAS"/>
    <property type="match status" value="1"/>
</dbReference>
<keyword evidence="3" id="KW-1185">Reference proteome</keyword>